<feature type="domain" description="C3H1-type" evidence="11">
    <location>
        <begin position="90"/>
        <end position="117"/>
    </location>
</feature>
<dbReference type="PANTHER" id="PTHR22770">
    <property type="entry name" value="UBIQUITIN CONJUGATING ENZYME 7 INTERACTING PROTEIN-RELATED"/>
    <property type="match status" value="1"/>
</dbReference>
<dbReference type="AlphaFoldDB" id="A0A6P8B9P1"/>
<evidence type="ECO:0000259" key="11">
    <source>
        <dbReference type="PROSITE" id="PS50103"/>
    </source>
</evidence>
<dbReference type="GO" id="GO:0008270">
    <property type="term" value="F:zinc ion binding"/>
    <property type="evidence" value="ECO:0007669"/>
    <property type="project" value="UniProtKB-KW"/>
</dbReference>
<reference evidence="14" key="1">
    <citation type="journal article" date="2019" name="Mol. Biol. Evol.">
        <title>Blast fungal genomes show frequent chromosomal changes, gene gains and losses, and effector gene turnover.</title>
        <authorList>
            <person name="Gomez Luciano L.B."/>
            <person name="Jason Tsai I."/>
            <person name="Chuma I."/>
            <person name="Tosa Y."/>
            <person name="Chen Y.H."/>
            <person name="Li J.Y."/>
            <person name="Li M.Y."/>
            <person name="Jade Lu M.Y."/>
            <person name="Nakayashiki H."/>
            <person name="Li W.H."/>
        </authorList>
    </citation>
    <scope>NUCLEOTIDE SEQUENCE</scope>
    <source>
        <strain evidence="14">NI907</strain>
    </source>
</reference>
<dbReference type="PROSITE" id="PS00028">
    <property type="entry name" value="ZINC_FINGER_C2H2_1"/>
    <property type="match status" value="1"/>
</dbReference>
<dbReference type="SMART" id="SM00356">
    <property type="entry name" value="ZnF_C3H1"/>
    <property type="match status" value="3"/>
</dbReference>
<feature type="zinc finger region" description="C3H1-type" evidence="8">
    <location>
        <begin position="90"/>
        <end position="117"/>
    </location>
</feature>
<dbReference type="GeneID" id="41958284"/>
<dbReference type="InterPro" id="IPR000571">
    <property type="entry name" value="Znf_CCCH"/>
</dbReference>
<feature type="domain" description="C3H1-type" evidence="11">
    <location>
        <begin position="132"/>
        <end position="159"/>
    </location>
</feature>
<dbReference type="InterPro" id="IPR051628">
    <property type="entry name" value="LUBAC_E3_Ligases"/>
</dbReference>
<feature type="domain" description="RING-type" evidence="12">
    <location>
        <begin position="733"/>
        <end position="952"/>
    </location>
</feature>
<evidence type="ECO:0000313" key="14">
    <source>
        <dbReference type="RefSeq" id="XP_030983878.1"/>
    </source>
</evidence>
<feature type="zinc finger region" description="C3H1-type" evidence="8">
    <location>
        <begin position="132"/>
        <end position="159"/>
    </location>
</feature>
<dbReference type="SUPFAM" id="SSF90229">
    <property type="entry name" value="CCCH zinc finger"/>
    <property type="match status" value="3"/>
</dbReference>
<reference evidence="14" key="3">
    <citation type="submission" date="2025-08" db="UniProtKB">
        <authorList>
            <consortium name="RefSeq"/>
        </authorList>
    </citation>
    <scope>IDENTIFICATION</scope>
    <source>
        <strain evidence="14">NI907</strain>
    </source>
</reference>
<evidence type="ECO:0000256" key="5">
    <source>
        <dbReference type="ARBA" id="ARBA00022771"/>
    </source>
</evidence>
<evidence type="ECO:0000256" key="1">
    <source>
        <dbReference type="ARBA" id="ARBA00004906"/>
    </source>
</evidence>
<evidence type="ECO:0000256" key="9">
    <source>
        <dbReference type="SAM" id="MobiDB-lite"/>
    </source>
</evidence>
<evidence type="ECO:0000256" key="2">
    <source>
        <dbReference type="ARBA" id="ARBA00022679"/>
    </source>
</evidence>
<dbReference type="Pfam" id="PF01485">
    <property type="entry name" value="IBR"/>
    <property type="match status" value="1"/>
</dbReference>
<feature type="compositionally biased region" description="Basic and acidic residues" evidence="9">
    <location>
        <begin position="47"/>
        <end position="56"/>
    </location>
</feature>
<accession>A0A6P8B9P1</accession>
<feature type="domain" description="RING-type" evidence="10">
    <location>
        <begin position="737"/>
        <end position="778"/>
    </location>
</feature>
<dbReference type="RefSeq" id="XP_030983878.1">
    <property type="nucleotide sequence ID" value="XM_031123374.1"/>
</dbReference>
<evidence type="ECO:0000259" key="12">
    <source>
        <dbReference type="PROSITE" id="PS51873"/>
    </source>
</evidence>
<dbReference type="PROSITE" id="PS51873">
    <property type="entry name" value="TRIAD"/>
    <property type="match status" value="1"/>
</dbReference>
<dbReference type="InterPro" id="IPR036855">
    <property type="entry name" value="Znf_CCCH_sf"/>
</dbReference>
<dbReference type="GO" id="GO:0000151">
    <property type="term" value="C:ubiquitin ligase complex"/>
    <property type="evidence" value="ECO:0007669"/>
    <property type="project" value="TreeGrafter"/>
</dbReference>
<dbReference type="Pfam" id="PF00642">
    <property type="entry name" value="zf-CCCH"/>
    <property type="match status" value="1"/>
</dbReference>
<keyword evidence="3 8" id="KW-0479">Metal-binding</keyword>
<dbReference type="InterPro" id="IPR002867">
    <property type="entry name" value="IBR_dom"/>
</dbReference>
<dbReference type="PROSITE" id="PS50089">
    <property type="entry name" value="ZF_RING_2"/>
    <property type="match status" value="1"/>
</dbReference>
<dbReference type="GO" id="GO:0004842">
    <property type="term" value="F:ubiquitin-protein transferase activity"/>
    <property type="evidence" value="ECO:0007669"/>
    <property type="project" value="TreeGrafter"/>
</dbReference>
<keyword evidence="5 8" id="KW-0863">Zinc-finger</keyword>
<sequence length="958" mass="105704">MSPSPSMSAHWGKQIYASWRQSRQGSGATTTTTSPVPSPLPSPAVFPEKRSMDSDRSSTSGSVPITRQLSNSSCSALIHAMEHNIPIRTRPAATTCRFFASGRCAKGTSCPFPHVTPRDMARPEQNTVQQYSKKAVTCHYFLAGACKRGDACVFLHQTPARTEIEDAEASADADATVPRSSQLPCRYFARGECRSGEACLFQHDASQAPSRVIDGYAEQPDADEQQDDWTRVFGGAIVRYGDGCSVSKVSLTTDFSAVRLGNIPEGSTQDTIIQMLRDSGVDVPQEITVRIRPGDRNADLRAEDPEFATVVRNTMTASGSEITAVRTEVPEPQGSGLHRVDCRRVHCSWYRPMRTVWINFYSRNAAQKVHDRFVAGTFKIDGQVIKVGALPGGFRDHEARTVMLTEIDNAITAEDVKNSISDAYRQEIKHVELGKETYRVRATELIARVKMMLEEIGPLESWMVIKSGQGKRIKAQATFADETDARIAAETLNNGQIRPPRLGFLSNPAPKLTVQHITVAKFKLATRIYSVLRDRLEAQRVQWEDQHILFNAYPPEKGHRVLRLQADDKTVVAAAQRTLAEIVGGELMKLEKSHWSIVTKDVAFRRGLNGFFKSHRVVVTIDRRRCQLRLFGNANDRELVKGLITSLLDKHAADDQHVIELSQKDFLWACHGGFRALTTHLGGEGKVAFDIISKPKRIVCTGTEADYQEAIKFIAAKDASRPDAEIPAGEDQEETDCSVCWTPADDAVTTTCGHVYCTGCLADMSQSELTAATQYTLCCVGAANTCQAPLPLPELQSHISSTSFEDALEASFTGYIRRHPDLFRYCPTPDCGRIYRCTTSNSSTTTKPASFTCPQCMATTCTACHALHEGMSCADHRDLASGGHAALERVKKELGVKDCPRCGTAIEKTEGCNHMTCLGCKCHICWKCLATFDTAGGCYHHLRERHGGVFDYDARWMQ</sequence>
<evidence type="ECO:0000313" key="13">
    <source>
        <dbReference type="Proteomes" id="UP000515153"/>
    </source>
</evidence>
<dbReference type="InterPro" id="IPR018957">
    <property type="entry name" value="Znf_C3HC4_RING-type"/>
</dbReference>
<keyword evidence="7 8" id="KW-0862">Zinc</keyword>
<protein>
    <recommendedName>
        <fullName evidence="15">RING-type E3 ubiquitin transferase</fullName>
    </recommendedName>
</protein>
<reference evidence="14" key="2">
    <citation type="submission" date="2019-10" db="EMBL/GenBank/DDBJ databases">
        <authorList>
            <consortium name="NCBI Genome Project"/>
        </authorList>
    </citation>
    <scope>NUCLEOTIDE SEQUENCE</scope>
    <source>
        <strain evidence="14">NI907</strain>
    </source>
</reference>
<dbReference type="Pfam" id="PF22191">
    <property type="entry name" value="IBR_1"/>
    <property type="match status" value="1"/>
</dbReference>
<keyword evidence="4" id="KW-0677">Repeat</keyword>
<name>A0A6P8B9P1_PYRGI</name>
<dbReference type="InterPro" id="IPR013087">
    <property type="entry name" value="Znf_C2H2_type"/>
</dbReference>
<dbReference type="PROSITE" id="PS50103">
    <property type="entry name" value="ZF_C3H1"/>
    <property type="match status" value="3"/>
</dbReference>
<dbReference type="GO" id="GO:0043130">
    <property type="term" value="F:ubiquitin binding"/>
    <property type="evidence" value="ECO:0007669"/>
    <property type="project" value="TreeGrafter"/>
</dbReference>
<keyword evidence="2" id="KW-0808">Transferase</keyword>
<evidence type="ECO:0008006" key="15">
    <source>
        <dbReference type="Google" id="ProtNLM"/>
    </source>
</evidence>
<dbReference type="CDD" id="cd22585">
    <property type="entry name" value="Rcat_RBR_DEAH12-like"/>
    <property type="match status" value="1"/>
</dbReference>
<dbReference type="PANTHER" id="PTHR22770:SF13">
    <property type="entry name" value="RING-TYPE DOMAIN-CONTAINING PROTEIN"/>
    <property type="match status" value="1"/>
</dbReference>
<dbReference type="PROSITE" id="PS00518">
    <property type="entry name" value="ZF_RING_1"/>
    <property type="match status" value="1"/>
</dbReference>
<dbReference type="GO" id="GO:0097039">
    <property type="term" value="P:protein linear polyubiquitination"/>
    <property type="evidence" value="ECO:0007669"/>
    <property type="project" value="TreeGrafter"/>
</dbReference>
<feature type="compositionally biased region" description="Polar residues" evidence="9">
    <location>
        <begin position="19"/>
        <end position="28"/>
    </location>
</feature>
<dbReference type="Pfam" id="PF00097">
    <property type="entry name" value="zf-C3HC4"/>
    <property type="match status" value="1"/>
</dbReference>
<organism evidence="13 14">
    <name type="scientific">Pyricularia grisea</name>
    <name type="common">Crabgrass-specific blast fungus</name>
    <name type="synonym">Magnaporthe grisea</name>
    <dbReference type="NCBI Taxonomy" id="148305"/>
    <lineage>
        <taxon>Eukaryota</taxon>
        <taxon>Fungi</taxon>
        <taxon>Dikarya</taxon>
        <taxon>Ascomycota</taxon>
        <taxon>Pezizomycotina</taxon>
        <taxon>Sordariomycetes</taxon>
        <taxon>Sordariomycetidae</taxon>
        <taxon>Magnaporthales</taxon>
        <taxon>Pyriculariaceae</taxon>
        <taxon>Pyricularia</taxon>
    </lineage>
</organism>
<dbReference type="Proteomes" id="UP000515153">
    <property type="component" value="Unplaced"/>
</dbReference>
<comment type="pathway">
    <text evidence="1">Protein modification; protein ubiquitination.</text>
</comment>
<dbReference type="KEGG" id="pgri:PgNI_03319"/>
<dbReference type="CDD" id="cd20335">
    <property type="entry name" value="BRcat_RBR"/>
    <property type="match status" value="1"/>
</dbReference>
<feature type="region of interest" description="Disordered" evidence="9">
    <location>
        <begin position="1"/>
        <end position="65"/>
    </location>
</feature>
<dbReference type="InterPro" id="IPR001841">
    <property type="entry name" value="Znf_RING"/>
</dbReference>
<dbReference type="SMART" id="SM00647">
    <property type="entry name" value="IBR"/>
    <property type="match status" value="2"/>
</dbReference>
<dbReference type="Gene3D" id="3.30.1370.210">
    <property type="match status" value="1"/>
</dbReference>
<dbReference type="SUPFAM" id="SSF57850">
    <property type="entry name" value="RING/U-box"/>
    <property type="match status" value="2"/>
</dbReference>
<dbReference type="GO" id="GO:0043161">
    <property type="term" value="P:proteasome-mediated ubiquitin-dependent protein catabolic process"/>
    <property type="evidence" value="ECO:0007669"/>
    <property type="project" value="TreeGrafter"/>
</dbReference>
<dbReference type="Gene3D" id="1.20.120.1350">
    <property type="entry name" value="Pneumovirus matrix protein 2 (M2), zinc-binding domain"/>
    <property type="match status" value="1"/>
</dbReference>
<feature type="zinc finger region" description="C3H1-type" evidence="8">
    <location>
        <begin position="179"/>
        <end position="206"/>
    </location>
</feature>
<evidence type="ECO:0000256" key="6">
    <source>
        <dbReference type="ARBA" id="ARBA00022786"/>
    </source>
</evidence>
<evidence type="ECO:0000256" key="7">
    <source>
        <dbReference type="ARBA" id="ARBA00022833"/>
    </source>
</evidence>
<proteinExistence type="predicted"/>
<dbReference type="InterPro" id="IPR044066">
    <property type="entry name" value="TRIAD_supradom"/>
</dbReference>
<evidence type="ECO:0000256" key="4">
    <source>
        <dbReference type="ARBA" id="ARBA00022737"/>
    </source>
</evidence>
<evidence type="ECO:0000256" key="3">
    <source>
        <dbReference type="ARBA" id="ARBA00022723"/>
    </source>
</evidence>
<dbReference type="InterPro" id="IPR013083">
    <property type="entry name" value="Znf_RING/FYVE/PHD"/>
</dbReference>
<feature type="domain" description="C3H1-type" evidence="11">
    <location>
        <begin position="179"/>
        <end position="206"/>
    </location>
</feature>
<gene>
    <name evidence="14" type="ORF">PgNI_03319</name>
</gene>
<dbReference type="InterPro" id="IPR017907">
    <property type="entry name" value="Znf_RING_CS"/>
</dbReference>
<dbReference type="Gene3D" id="1.20.120.1750">
    <property type="match status" value="1"/>
</dbReference>
<evidence type="ECO:0000259" key="10">
    <source>
        <dbReference type="PROSITE" id="PS50089"/>
    </source>
</evidence>
<keyword evidence="13" id="KW-1185">Reference proteome</keyword>
<keyword evidence="6" id="KW-0833">Ubl conjugation pathway</keyword>
<evidence type="ECO:0000256" key="8">
    <source>
        <dbReference type="PROSITE-ProRule" id="PRU00723"/>
    </source>
</evidence>
<dbReference type="Gene3D" id="3.30.40.10">
    <property type="entry name" value="Zinc/RING finger domain, C3HC4 (zinc finger)"/>
    <property type="match status" value="1"/>
</dbReference>